<organism evidence="2 3">
    <name type="scientific">Desulfatitalea alkaliphila</name>
    <dbReference type="NCBI Taxonomy" id="2929485"/>
    <lineage>
        <taxon>Bacteria</taxon>
        <taxon>Pseudomonadati</taxon>
        <taxon>Thermodesulfobacteriota</taxon>
        <taxon>Desulfobacteria</taxon>
        <taxon>Desulfobacterales</taxon>
        <taxon>Desulfosarcinaceae</taxon>
        <taxon>Desulfatitalea</taxon>
    </lineage>
</organism>
<gene>
    <name evidence="2" type="ORF">MRX98_09375</name>
</gene>
<keyword evidence="1" id="KW-1133">Transmembrane helix</keyword>
<reference evidence="2" key="1">
    <citation type="submission" date="2022-04" db="EMBL/GenBank/DDBJ databases">
        <title>Desulfatitalea alkaliphila sp. nov., a novel anaerobic sulfate-reducing bacterium isolated from terrestrial mud volcano, Taman Peninsula, Russia.</title>
        <authorList>
            <person name="Khomyakova M.A."/>
            <person name="Merkel A.Y."/>
            <person name="Slobodkin A.I."/>
        </authorList>
    </citation>
    <scope>NUCLEOTIDE SEQUENCE</scope>
    <source>
        <strain evidence="2">M08but</strain>
    </source>
</reference>
<dbReference type="AlphaFoldDB" id="A0AA41R1J4"/>
<dbReference type="RefSeq" id="WP_246906217.1">
    <property type="nucleotide sequence ID" value="NZ_JALJRB010000008.1"/>
</dbReference>
<keyword evidence="1" id="KW-0472">Membrane</keyword>
<evidence type="ECO:0000313" key="3">
    <source>
        <dbReference type="Proteomes" id="UP001165427"/>
    </source>
</evidence>
<dbReference type="Proteomes" id="UP001165427">
    <property type="component" value="Unassembled WGS sequence"/>
</dbReference>
<feature type="transmembrane region" description="Helical" evidence="1">
    <location>
        <begin position="34"/>
        <end position="50"/>
    </location>
</feature>
<keyword evidence="3" id="KW-1185">Reference proteome</keyword>
<feature type="transmembrane region" description="Helical" evidence="1">
    <location>
        <begin position="7"/>
        <end position="28"/>
    </location>
</feature>
<accession>A0AA41R1J4</accession>
<evidence type="ECO:0000313" key="2">
    <source>
        <dbReference type="EMBL" id="MCJ8500779.1"/>
    </source>
</evidence>
<keyword evidence="1" id="KW-0812">Transmembrane</keyword>
<sequence length="51" mass="5494">MDISRRLAILIFFGVPAIVGGGIVYGAFGSMTAMWIYEILLFITAGALISR</sequence>
<comment type="caution">
    <text evidence="2">The sequence shown here is derived from an EMBL/GenBank/DDBJ whole genome shotgun (WGS) entry which is preliminary data.</text>
</comment>
<name>A0AA41R1J4_9BACT</name>
<protein>
    <submittedName>
        <fullName evidence="2">Uncharacterized protein</fullName>
    </submittedName>
</protein>
<evidence type="ECO:0000256" key="1">
    <source>
        <dbReference type="SAM" id="Phobius"/>
    </source>
</evidence>
<proteinExistence type="predicted"/>
<dbReference type="EMBL" id="JALJRB010000008">
    <property type="protein sequence ID" value="MCJ8500779.1"/>
    <property type="molecule type" value="Genomic_DNA"/>
</dbReference>